<gene>
    <name evidence="2" type="ORF">ABS10_00915</name>
</gene>
<dbReference type="EMBL" id="LICS01000036">
    <property type="protein sequence ID" value="KRO95337.1"/>
    <property type="molecule type" value="Genomic_DNA"/>
</dbReference>
<evidence type="ECO:0000256" key="1">
    <source>
        <dbReference type="SAM" id="SignalP"/>
    </source>
</evidence>
<reference evidence="2 3" key="1">
    <citation type="submission" date="2015-10" db="EMBL/GenBank/DDBJ databases">
        <title>Metagenome-Assembled Genomes uncover a global brackish microbiome.</title>
        <authorList>
            <person name="Hugerth L.W."/>
            <person name="Larsson J."/>
            <person name="Alneberg J."/>
            <person name="Lindh M.V."/>
            <person name="Legrand C."/>
            <person name="Pinhassi J."/>
            <person name="Andersson A.F."/>
        </authorList>
    </citation>
    <scope>NUCLEOTIDE SEQUENCE [LARGE SCALE GENOMIC DNA]</scope>
    <source>
        <strain evidence="2">BACL1 MAG-120820-bin45</strain>
    </source>
</reference>
<protein>
    <submittedName>
        <fullName evidence="2">Uncharacterized protein</fullName>
    </submittedName>
</protein>
<evidence type="ECO:0000313" key="2">
    <source>
        <dbReference type="EMBL" id="KRO95337.1"/>
    </source>
</evidence>
<feature type="chain" id="PRO_5006425197" evidence="1">
    <location>
        <begin position="23"/>
        <end position="141"/>
    </location>
</feature>
<dbReference type="Proteomes" id="UP000051027">
    <property type="component" value="Unassembled WGS sequence"/>
</dbReference>
<dbReference type="AlphaFoldDB" id="A0A0R2U6Z2"/>
<evidence type="ECO:0000313" key="3">
    <source>
        <dbReference type="Proteomes" id="UP000051027"/>
    </source>
</evidence>
<proteinExistence type="predicted"/>
<keyword evidence="1" id="KW-0732">Signal</keyword>
<sequence length="141" mass="16224">MNIVKYLTFLALTCFSASTLFAESEIDQGEITIGSVWQLDRNGSSLASRSHGQVIYFLSSDAYHTYRARKFQDWDNFSAVDSRNLVRLKKNQKIKLEKSQFNNAIYAVKLLDGFHAGKTYYLIAEELKQNFIQEKDHVESV</sequence>
<comment type="caution">
    <text evidence="2">The sequence shown here is derived from an EMBL/GenBank/DDBJ whole genome shotgun (WGS) entry which is preliminary data.</text>
</comment>
<dbReference type="STRING" id="1655612.ABS10_00915"/>
<feature type="signal peptide" evidence="1">
    <location>
        <begin position="1"/>
        <end position="22"/>
    </location>
</feature>
<accession>A0A0R2U6Z2</accession>
<name>A0A0R2U6Z2_9GAMM</name>
<organism evidence="2 3">
    <name type="scientific">SAR86 cluster bacterium BACL1 MAG-120820-bin45</name>
    <dbReference type="NCBI Taxonomy" id="1655612"/>
    <lineage>
        <taxon>Bacteria</taxon>
        <taxon>Pseudomonadati</taxon>
        <taxon>Pseudomonadota</taxon>
        <taxon>Gammaproteobacteria</taxon>
        <taxon>SAR86 cluster</taxon>
    </lineage>
</organism>